<dbReference type="InterPro" id="IPR012677">
    <property type="entry name" value="Nucleotide-bd_a/b_plait_sf"/>
</dbReference>
<dbReference type="GO" id="GO:0003723">
    <property type="term" value="F:RNA binding"/>
    <property type="evidence" value="ECO:0007669"/>
    <property type="project" value="UniProtKB-UniRule"/>
</dbReference>
<evidence type="ECO:0000313" key="5">
    <source>
        <dbReference type="Proteomes" id="UP000799424"/>
    </source>
</evidence>
<dbReference type="EMBL" id="MU006237">
    <property type="protein sequence ID" value="KAF2821464.1"/>
    <property type="molecule type" value="Genomic_DNA"/>
</dbReference>
<dbReference type="SMART" id="SM00360">
    <property type="entry name" value="RRM"/>
    <property type="match status" value="3"/>
</dbReference>
<dbReference type="OrthoDB" id="3687416at2759"/>
<gene>
    <name evidence="4" type="ORF">CC86DRAFT_411153</name>
</gene>
<keyword evidence="1" id="KW-0694">RNA-binding</keyword>
<accession>A0A6A6ZM99</accession>
<feature type="region of interest" description="Disordered" evidence="2">
    <location>
        <begin position="33"/>
        <end position="53"/>
    </location>
</feature>
<dbReference type="Gene3D" id="3.30.70.330">
    <property type="match status" value="1"/>
</dbReference>
<reference evidence="4" key="1">
    <citation type="journal article" date="2020" name="Stud. Mycol.">
        <title>101 Dothideomycetes genomes: a test case for predicting lifestyles and emergence of pathogens.</title>
        <authorList>
            <person name="Haridas S."/>
            <person name="Albert R."/>
            <person name="Binder M."/>
            <person name="Bloem J."/>
            <person name="Labutti K."/>
            <person name="Salamov A."/>
            <person name="Andreopoulos B."/>
            <person name="Baker S."/>
            <person name="Barry K."/>
            <person name="Bills G."/>
            <person name="Bluhm B."/>
            <person name="Cannon C."/>
            <person name="Castanera R."/>
            <person name="Culley D."/>
            <person name="Daum C."/>
            <person name="Ezra D."/>
            <person name="Gonzalez J."/>
            <person name="Henrissat B."/>
            <person name="Kuo A."/>
            <person name="Liang C."/>
            <person name="Lipzen A."/>
            <person name="Lutzoni F."/>
            <person name="Magnuson J."/>
            <person name="Mondo S."/>
            <person name="Nolan M."/>
            <person name="Ohm R."/>
            <person name="Pangilinan J."/>
            <person name="Park H.-J."/>
            <person name="Ramirez L."/>
            <person name="Alfaro M."/>
            <person name="Sun H."/>
            <person name="Tritt A."/>
            <person name="Yoshinaga Y."/>
            <person name="Zwiers L.-H."/>
            <person name="Turgeon B."/>
            <person name="Goodwin S."/>
            <person name="Spatafora J."/>
            <person name="Crous P."/>
            <person name="Grigoriev I."/>
        </authorList>
    </citation>
    <scope>NUCLEOTIDE SEQUENCE</scope>
    <source>
        <strain evidence="4">CBS 113818</strain>
    </source>
</reference>
<evidence type="ECO:0000256" key="1">
    <source>
        <dbReference type="PROSITE-ProRule" id="PRU00176"/>
    </source>
</evidence>
<keyword evidence="5" id="KW-1185">Reference proteome</keyword>
<protein>
    <recommendedName>
        <fullName evidence="3">RRM domain-containing protein</fullName>
    </recommendedName>
</protein>
<dbReference type="Proteomes" id="UP000799424">
    <property type="component" value="Unassembled WGS sequence"/>
</dbReference>
<evidence type="ECO:0000256" key="2">
    <source>
        <dbReference type="SAM" id="MobiDB-lite"/>
    </source>
</evidence>
<dbReference type="SUPFAM" id="SSF54928">
    <property type="entry name" value="RNA-binding domain, RBD"/>
    <property type="match status" value="3"/>
</dbReference>
<dbReference type="CDD" id="cd00590">
    <property type="entry name" value="RRM_SF"/>
    <property type="match status" value="1"/>
</dbReference>
<dbReference type="AlphaFoldDB" id="A0A6A6ZM99"/>
<feature type="domain" description="RRM" evidence="3">
    <location>
        <begin position="461"/>
        <end position="529"/>
    </location>
</feature>
<dbReference type="Pfam" id="PF00076">
    <property type="entry name" value="RRM_1"/>
    <property type="match status" value="1"/>
</dbReference>
<evidence type="ECO:0000313" key="4">
    <source>
        <dbReference type="EMBL" id="KAF2821464.1"/>
    </source>
</evidence>
<evidence type="ECO:0000259" key="3">
    <source>
        <dbReference type="PROSITE" id="PS50102"/>
    </source>
</evidence>
<proteinExistence type="predicted"/>
<name>A0A6A6ZM99_9PLEO</name>
<feature type="region of interest" description="Disordered" evidence="2">
    <location>
        <begin position="355"/>
        <end position="380"/>
    </location>
</feature>
<organism evidence="4 5">
    <name type="scientific">Ophiobolus disseminans</name>
    <dbReference type="NCBI Taxonomy" id="1469910"/>
    <lineage>
        <taxon>Eukaryota</taxon>
        <taxon>Fungi</taxon>
        <taxon>Dikarya</taxon>
        <taxon>Ascomycota</taxon>
        <taxon>Pezizomycotina</taxon>
        <taxon>Dothideomycetes</taxon>
        <taxon>Pleosporomycetidae</taxon>
        <taxon>Pleosporales</taxon>
        <taxon>Pleosporineae</taxon>
        <taxon>Phaeosphaeriaceae</taxon>
        <taxon>Ophiobolus</taxon>
    </lineage>
</organism>
<dbReference type="PROSITE" id="PS50102">
    <property type="entry name" value="RRM"/>
    <property type="match status" value="1"/>
</dbReference>
<sequence>MTSTENMMAKMGHEQEENLGENAEGIMDAIQDAGNTGLTGLSSDDTTSNVPGQVNAWTVNREPATHDFKSQFIEIGLLPHNSEPKFVRGLFAYEEGVEDVYTPTNNGGGKAWVTFGTTEQAAVAAQNFDDHYIGFDSLLISAEEFEKIDFDLISYSDFRNQPKAEPTCTVKITNLPPSAPIKNIVQMIKAIGLDEKFDAEKNRVDNVEGVEIISSEGVLVHFAREHDAGLFQDCYNGLYWQNDTLRVEFRPDSEMEELVQMAVSKDSMEPFVGNIRNLTAAEVRGAGLPNTMVDVQLNAGGFAFVSLDAAAAVKLVDKYEDGFSTRTNHKTYFTPPQDREAADAFEAVEAKFDDGKQTVPPRGKAATASHPLTIHPPSKSRAFVPQDLAQEWGMKMRNFTPVQKQQEHPTIRKLHVARWGNVAPRPEVQNVAALTTPRPDAQNVAPLITRTATMSLAPQFVRVTINNLPLATGTQDIRNFFTDFTLCGAELEIKRGYAYVWLESETEAKRAVETLDKGVVRGQIVTVKL</sequence>
<dbReference type="InterPro" id="IPR000504">
    <property type="entry name" value="RRM_dom"/>
</dbReference>
<dbReference type="InterPro" id="IPR035979">
    <property type="entry name" value="RBD_domain_sf"/>
</dbReference>